<proteinExistence type="predicted"/>
<sequence>MPLQSLIGLRVAHHGGTASFGLEQRENNEPQLHDSILRVLGFTLVHGGLIDAFNIAAPEEDNVRHYLPRLECWLQGERRLLETASGRPLERAYWVRVNEKTQCVEEVRLVADQWSTCAK</sequence>
<dbReference type="EMBL" id="HBHX01041990">
    <property type="protein sequence ID" value="CAE0122590.1"/>
    <property type="molecule type" value="Transcribed_RNA"/>
</dbReference>
<accession>A0A7S3B503</accession>
<organism evidence="1">
    <name type="scientific">Haptolina ericina</name>
    <dbReference type="NCBI Taxonomy" id="156174"/>
    <lineage>
        <taxon>Eukaryota</taxon>
        <taxon>Haptista</taxon>
        <taxon>Haptophyta</taxon>
        <taxon>Prymnesiophyceae</taxon>
        <taxon>Prymnesiales</taxon>
        <taxon>Prymnesiaceae</taxon>
        <taxon>Haptolina</taxon>
    </lineage>
</organism>
<protein>
    <submittedName>
        <fullName evidence="1">Uncharacterized protein</fullName>
    </submittedName>
</protein>
<dbReference type="AlphaFoldDB" id="A0A7S3B503"/>
<reference evidence="1" key="1">
    <citation type="submission" date="2021-01" db="EMBL/GenBank/DDBJ databases">
        <authorList>
            <person name="Corre E."/>
            <person name="Pelletier E."/>
            <person name="Niang G."/>
            <person name="Scheremetjew M."/>
            <person name="Finn R."/>
            <person name="Kale V."/>
            <person name="Holt S."/>
            <person name="Cochrane G."/>
            <person name="Meng A."/>
            <person name="Brown T."/>
            <person name="Cohen L."/>
        </authorList>
    </citation>
    <scope>NUCLEOTIDE SEQUENCE</scope>
    <source>
        <strain evidence="1">CCMP281</strain>
    </source>
</reference>
<evidence type="ECO:0000313" key="1">
    <source>
        <dbReference type="EMBL" id="CAE0122590.1"/>
    </source>
</evidence>
<name>A0A7S3B503_9EUKA</name>
<gene>
    <name evidence="1" type="ORF">HERI1096_LOCUS23291</name>
</gene>